<gene>
    <name evidence="2" type="ORF">LY89DRAFT_671646</name>
</gene>
<name>A0A194X281_MOLSC</name>
<evidence type="ECO:0000313" key="2">
    <source>
        <dbReference type="EMBL" id="KUJ14283.1"/>
    </source>
</evidence>
<evidence type="ECO:0000313" key="3">
    <source>
        <dbReference type="Proteomes" id="UP000070700"/>
    </source>
</evidence>
<dbReference type="GeneID" id="28822954"/>
<dbReference type="PANTHER" id="PTHR42080:SF3">
    <property type="entry name" value="SRR1-LIKE DOMAIN-CONTAINING PROTEIN"/>
    <property type="match status" value="1"/>
</dbReference>
<dbReference type="RefSeq" id="XP_018068638.1">
    <property type="nucleotide sequence ID" value="XM_018213228.1"/>
</dbReference>
<dbReference type="OrthoDB" id="3556862at2759"/>
<dbReference type="InterPro" id="IPR012942">
    <property type="entry name" value="SRR1-like"/>
</dbReference>
<dbReference type="PANTHER" id="PTHR42080">
    <property type="entry name" value="SRR1 DOMAIN-CONTAINING PROTEIN"/>
    <property type="match status" value="1"/>
</dbReference>
<protein>
    <recommendedName>
        <fullName evidence="1">SRR1-like domain-containing protein</fullName>
    </recommendedName>
</protein>
<dbReference type="InParanoid" id="A0A194X281"/>
<evidence type="ECO:0000259" key="1">
    <source>
        <dbReference type="Pfam" id="PF07985"/>
    </source>
</evidence>
<dbReference type="AlphaFoldDB" id="A0A194X281"/>
<feature type="domain" description="SRR1-like" evidence="1">
    <location>
        <begin position="96"/>
        <end position="194"/>
    </location>
</feature>
<proteinExistence type="predicted"/>
<dbReference type="EMBL" id="KQ947420">
    <property type="protein sequence ID" value="KUJ14283.1"/>
    <property type="molecule type" value="Genomic_DNA"/>
</dbReference>
<sequence>MGAHDSNLYDGRLQFELSPSYLTTLDSNARNQNIVARANSLSDLDLMGELIDIFGDSAMNRLEAATIEGLMEKTISSFRDTDYCNALVDIIKTYSNVIRCRKIVAFGGGSMAQASTGSYRHNEAVLRIQTQHAALWIIRRTLESIHNHNIDIYLQDPDYTDNDLKAAARFNMKILNGRPGFQKGWLEIDESTLVVNLSTGFKYFWHLISEISRSIAMLSLGGIRVESSTGSSVHRLVVDYEKISLSNSDKDEKAPLGGLVLYARK</sequence>
<reference evidence="2 3" key="1">
    <citation type="submission" date="2015-10" db="EMBL/GenBank/DDBJ databases">
        <title>Full genome of DAOMC 229536 Phialocephala scopiformis, a fungal endophyte of spruce producing the potent anti-insectan compound rugulosin.</title>
        <authorList>
            <consortium name="DOE Joint Genome Institute"/>
            <person name="Walker A.K."/>
            <person name="Frasz S.L."/>
            <person name="Seifert K.A."/>
            <person name="Miller J.D."/>
            <person name="Mondo S.J."/>
            <person name="Labutti K."/>
            <person name="Lipzen A."/>
            <person name="Dockter R."/>
            <person name="Kennedy M."/>
            <person name="Grigoriev I.V."/>
            <person name="Spatafora J.W."/>
        </authorList>
    </citation>
    <scope>NUCLEOTIDE SEQUENCE [LARGE SCALE GENOMIC DNA]</scope>
    <source>
        <strain evidence="2 3">CBS 120377</strain>
    </source>
</reference>
<dbReference type="Pfam" id="PF07985">
    <property type="entry name" value="SRR1"/>
    <property type="match status" value="1"/>
</dbReference>
<accession>A0A194X281</accession>
<dbReference type="Proteomes" id="UP000070700">
    <property type="component" value="Unassembled WGS sequence"/>
</dbReference>
<dbReference type="KEGG" id="psco:LY89DRAFT_671646"/>
<keyword evidence="3" id="KW-1185">Reference proteome</keyword>
<organism evidence="2 3">
    <name type="scientific">Mollisia scopiformis</name>
    <name type="common">Conifer needle endophyte fungus</name>
    <name type="synonym">Phialocephala scopiformis</name>
    <dbReference type="NCBI Taxonomy" id="149040"/>
    <lineage>
        <taxon>Eukaryota</taxon>
        <taxon>Fungi</taxon>
        <taxon>Dikarya</taxon>
        <taxon>Ascomycota</taxon>
        <taxon>Pezizomycotina</taxon>
        <taxon>Leotiomycetes</taxon>
        <taxon>Helotiales</taxon>
        <taxon>Mollisiaceae</taxon>
        <taxon>Mollisia</taxon>
    </lineage>
</organism>